<dbReference type="Proteomes" id="UP000252086">
    <property type="component" value="Unassembled WGS sequence"/>
</dbReference>
<reference evidence="1 2" key="1">
    <citation type="submission" date="2018-06" db="EMBL/GenBank/DDBJ databases">
        <title>Genomic Encyclopedia of Type Strains, Phase III (KMG-III): the genomes of soil and plant-associated and newly described type strains.</title>
        <authorList>
            <person name="Whitman W."/>
        </authorList>
    </citation>
    <scope>NUCLEOTIDE SEQUENCE [LARGE SCALE GENOMIC DNA]</scope>
    <source>
        <strain evidence="1 2">CECT 7732</strain>
    </source>
</reference>
<organism evidence="1 2">
    <name type="scientific">Marinomonas aquiplantarum</name>
    <dbReference type="NCBI Taxonomy" id="491951"/>
    <lineage>
        <taxon>Bacteria</taxon>
        <taxon>Pseudomonadati</taxon>
        <taxon>Pseudomonadota</taxon>
        <taxon>Gammaproteobacteria</taxon>
        <taxon>Oceanospirillales</taxon>
        <taxon>Oceanospirillaceae</taxon>
        <taxon>Marinomonas</taxon>
    </lineage>
</organism>
<dbReference type="Pfam" id="PF11163">
    <property type="entry name" value="DUF2947"/>
    <property type="match status" value="1"/>
</dbReference>
<accession>A0A366CZC7</accession>
<protein>
    <submittedName>
        <fullName evidence="1">DUF2947 family protein</fullName>
    </submittedName>
</protein>
<dbReference type="RefSeq" id="WP_113874538.1">
    <property type="nucleotide sequence ID" value="NZ_QNRF01000005.1"/>
</dbReference>
<comment type="caution">
    <text evidence="1">The sequence shown here is derived from an EMBL/GenBank/DDBJ whole genome shotgun (WGS) entry which is preliminary data.</text>
</comment>
<evidence type="ECO:0000313" key="1">
    <source>
        <dbReference type="EMBL" id="RBO82564.1"/>
    </source>
</evidence>
<dbReference type="EMBL" id="QNRF01000005">
    <property type="protein sequence ID" value="RBO82564.1"/>
    <property type="molecule type" value="Genomic_DNA"/>
</dbReference>
<dbReference type="InterPro" id="IPR021334">
    <property type="entry name" value="DUF2947"/>
</dbReference>
<proteinExistence type="predicted"/>
<name>A0A366CZC7_9GAMM</name>
<dbReference type="OrthoDB" id="6687905at2"/>
<gene>
    <name evidence="1" type="ORF">DFP76_10528</name>
</gene>
<evidence type="ECO:0000313" key="2">
    <source>
        <dbReference type="Proteomes" id="UP000252086"/>
    </source>
</evidence>
<sequence>MYQALSLFSKSWIFKRQDPKVAPEDLAQIHFLTESKAEQIWRDYISQEQLHPDLFTEQDWPKKTPEGIEINKAQWEKAWDGEAPDLPEEVLAHCNHWGEDTTVYFCCHNEQIFELTWGVFKRTWKAFLFLDNGPILVGKKKKQALQFHSNGWVNLLLR</sequence>
<keyword evidence="2" id="KW-1185">Reference proteome</keyword>
<dbReference type="AlphaFoldDB" id="A0A366CZC7"/>